<dbReference type="FunFam" id="3.40.50.10190:FF:000007">
    <property type="entry name" value="RNA polymerase II subunit A C-terminal domain phosphatase"/>
    <property type="match status" value="1"/>
</dbReference>
<gene>
    <name evidence="13" type="ORF">CUNI_LOCUS16482</name>
</gene>
<reference evidence="13" key="1">
    <citation type="submission" date="2021-04" db="EMBL/GenBank/DDBJ databases">
        <authorList>
            <consortium name="Molecular Ecology Group"/>
        </authorList>
    </citation>
    <scope>NUCLEOTIDE SEQUENCE</scope>
</reference>
<dbReference type="OrthoDB" id="10249888at2759"/>
<evidence type="ECO:0000313" key="14">
    <source>
        <dbReference type="Proteomes" id="UP000678393"/>
    </source>
</evidence>
<protein>
    <recommendedName>
        <fullName evidence="6 9">RNA polymerase II subunit A C-terminal domain phosphatase</fullName>
        <ecNumber evidence="2 9">3.1.3.16</ecNumber>
    </recommendedName>
</protein>
<dbReference type="InterPro" id="IPR004274">
    <property type="entry name" value="FCP1_dom"/>
</dbReference>
<feature type="region of interest" description="Disordered" evidence="10">
    <location>
        <begin position="344"/>
        <end position="366"/>
    </location>
</feature>
<dbReference type="InterPro" id="IPR036420">
    <property type="entry name" value="BRCT_dom_sf"/>
</dbReference>
<dbReference type="InterPro" id="IPR023214">
    <property type="entry name" value="HAD_sf"/>
</dbReference>
<dbReference type="SMART" id="SM00292">
    <property type="entry name" value="BRCT"/>
    <property type="match status" value="1"/>
</dbReference>
<dbReference type="GO" id="GO:0005634">
    <property type="term" value="C:nucleus"/>
    <property type="evidence" value="ECO:0007669"/>
    <property type="project" value="UniProtKB-SubCell"/>
</dbReference>
<proteinExistence type="predicted"/>
<dbReference type="PROSITE" id="PS50172">
    <property type="entry name" value="BRCT"/>
    <property type="match status" value="1"/>
</dbReference>
<comment type="subcellular location">
    <subcellularLocation>
        <location evidence="1 9">Nucleus</location>
    </subcellularLocation>
</comment>
<feature type="compositionally biased region" description="Basic and acidic residues" evidence="10">
    <location>
        <begin position="349"/>
        <end position="366"/>
    </location>
</feature>
<comment type="function">
    <text evidence="9">This promotes the activity of RNA polymerase II.</text>
</comment>
<dbReference type="SUPFAM" id="SSF56784">
    <property type="entry name" value="HAD-like"/>
    <property type="match status" value="1"/>
</dbReference>
<dbReference type="EMBL" id="CAJHNH020004346">
    <property type="protein sequence ID" value="CAG5130924.1"/>
    <property type="molecule type" value="Genomic_DNA"/>
</dbReference>
<name>A0A8S3ZMS3_9EUPU</name>
<organism evidence="13 14">
    <name type="scientific">Candidula unifasciata</name>
    <dbReference type="NCBI Taxonomy" id="100452"/>
    <lineage>
        <taxon>Eukaryota</taxon>
        <taxon>Metazoa</taxon>
        <taxon>Spiralia</taxon>
        <taxon>Lophotrochozoa</taxon>
        <taxon>Mollusca</taxon>
        <taxon>Gastropoda</taxon>
        <taxon>Heterobranchia</taxon>
        <taxon>Euthyneura</taxon>
        <taxon>Panpulmonata</taxon>
        <taxon>Eupulmonata</taxon>
        <taxon>Stylommatophora</taxon>
        <taxon>Helicina</taxon>
        <taxon>Helicoidea</taxon>
        <taxon>Geomitridae</taxon>
        <taxon>Candidula</taxon>
    </lineage>
</organism>
<evidence type="ECO:0000256" key="4">
    <source>
        <dbReference type="ARBA" id="ARBA00022912"/>
    </source>
</evidence>
<keyword evidence="5 9" id="KW-0539">Nucleus</keyword>
<dbReference type="Gene3D" id="3.40.50.1000">
    <property type="entry name" value="HAD superfamily/HAD-like"/>
    <property type="match status" value="1"/>
</dbReference>
<evidence type="ECO:0000256" key="8">
    <source>
        <dbReference type="ARBA" id="ARBA00048336"/>
    </source>
</evidence>
<feature type="region of interest" description="Disordered" evidence="10">
    <location>
        <begin position="693"/>
        <end position="731"/>
    </location>
</feature>
<dbReference type="PROSITE" id="PS50969">
    <property type="entry name" value="FCP1"/>
    <property type="match status" value="1"/>
</dbReference>
<evidence type="ECO:0000256" key="3">
    <source>
        <dbReference type="ARBA" id="ARBA00022801"/>
    </source>
</evidence>
<dbReference type="FunFam" id="3.40.50.1000:FF:000040">
    <property type="entry name" value="RNA polymerase II subunit A C-terminal domain phosphatase"/>
    <property type="match status" value="1"/>
</dbReference>
<feature type="domain" description="BRCT" evidence="11">
    <location>
        <begin position="587"/>
        <end position="690"/>
    </location>
</feature>
<feature type="region of interest" description="Disordered" evidence="10">
    <location>
        <begin position="754"/>
        <end position="775"/>
    </location>
</feature>
<comment type="caution">
    <text evidence="13">The sequence shown here is derived from an EMBL/GenBank/DDBJ whole genome shotgun (WGS) entry which is preliminary data.</text>
</comment>
<dbReference type="Gene3D" id="1.10.287.10">
    <property type="entry name" value="S15/NS1, RNA-binding"/>
    <property type="match status" value="1"/>
</dbReference>
<keyword evidence="14" id="KW-1185">Reference proteome</keyword>
<keyword evidence="3 9" id="KW-0378">Hydrolase</keyword>
<feature type="region of interest" description="Disordered" evidence="10">
    <location>
        <begin position="851"/>
        <end position="877"/>
    </location>
</feature>
<dbReference type="SMART" id="SM00577">
    <property type="entry name" value="CPDc"/>
    <property type="match status" value="1"/>
</dbReference>
<dbReference type="Proteomes" id="UP000678393">
    <property type="component" value="Unassembled WGS sequence"/>
</dbReference>
<dbReference type="Pfam" id="PF03031">
    <property type="entry name" value="NIF"/>
    <property type="match status" value="1"/>
</dbReference>
<evidence type="ECO:0000256" key="6">
    <source>
        <dbReference type="ARBA" id="ARBA00040602"/>
    </source>
</evidence>
<dbReference type="GO" id="GO:0008420">
    <property type="term" value="F:RNA polymerase II CTD heptapeptide repeat phosphatase activity"/>
    <property type="evidence" value="ECO:0007669"/>
    <property type="project" value="UniProtKB-UniRule"/>
</dbReference>
<comment type="catalytic activity">
    <reaction evidence="8 9">
        <text>O-phospho-L-threonyl-[protein] + H2O = L-threonyl-[protein] + phosphate</text>
        <dbReference type="Rhea" id="RHEA:47004"/>
        <dbReference type="Rhea" id="RHEA-COMP:11060"/>
        <dbReference type="Rhea" id="RHEA-COMP:11605"/>
        <dbReference type="ChEBI" id="CHEBI:15377"/>
        <dbReference type="ChEBI" id="CHEBI:30013"/>
        <dbReference type="ChEBI" id="CHEBI:43474"/>
        <dbReference type="ChEBI" id="CHEBI:61977"/>
        <dbReference type="EC" id="3.1.3.16"/>
    </reaction>
</comment>
<dbReference type="InterPro" id="IPR001357">
    <property type="entry name" value="BRCT_dom"/>
</dbReference>
<evidence type="ECO:0000256" key="5">
    <source>
        <dbReference type="ARBA" id="ARBA00023242"/>
    </source>
</evidence>
<sequence length="925" mass="103498">MVSKGSVLALYVEECDRLQKRKLKSKDSGLVTQVIVEEGAIVHPGDVLIVIHPQTDGTCTHPTIMKDMCADCGADLRREMGVAGDRNKSVTASVAMVHSIPELIISQEQALELGKEDENRLLRCKKLVLLVDLDQTLIHTTNDNIPPNLKGIKHFQLWHGKNHIWYHTKIRPFTQHFLEAVSKMYELHICTFGVRMYAHIIARFLDPDEKYFSHRILSRDECFDPLSKTANLKALFPCGDKMVGIIDDREDVWNHAPNLIHVKPYRFFQGTADINAPPGLTKAEHDNEPISHKVIDHSQQANDGKAEHGNEPISHKVIDHSQQANDGKAEHGNEPISHKVIDHSQQANDGKDSSSEKQHCQDCTDSDIKDRCGQVSDIRQGNRDHENVSDVIEIIEEPKNSVISQGDNKNDIVSSDFSVVSSKKTISEMNSSQCCEENEIQTSLCVGSGYIDTGDFTVSSEKRLVQSLTSANSLSIDNDMKNTGNIRVSLETSVMLSENCKHHDNSESKASGKTGSACNDAESQIEEVILGKENAQEEIEWTDDDDYLLHLEEILKKIHKAYYELYEQCQSNGSSELPDLKHIIPYVRKKTLKGANIVFTGMFPLNLSLEKSQAYIVARALGANVQNDIVPKKTNNGNSADATTHLVAAKPGTGKHKTALKMKGIHIVSPDWLWACNERWEWVPESLYPLISRDPSSRNMGSPDDSAPKSEKAAMRKRKNQEHKMEAIVDDKVSGNKRDYLEIARQNKKFKLDSDEFRGDSKTQPSSSNANTLPVETFSNSFNPLYSFSDEDIEFMDKEVEELLGEDDYSLVESDEEREMLLRQKVLGAVGESDSDSDSLSGDFPRGWKLRRKSFSPPRKIDTNDGEVATEDDDETENELMQFQKNMAAFAPDETESDSDVDTVSVGSVDDEIAEAVEKEFLASL</sequence>
<evidence type="ECO:0000259" key="11">
    <source>
        <dbReference type="PROSITE" id="PS50172"/>
    </source>
</evidence>
<dbReference type="PANTHER" id="PTHR23081">
    <property type="entry name" value="RNA POLYMERASE II CTD PHOSPHATASE"/>
    <property type="match status" value="1"/>
</dbReference>
<feature type="compositionally biased region" description="Basic and acidic residues" evidence="10">
    <location>
        <begin position="722"/>
        <end position="731"/>
    </location>
</feature>
<evidence type="ECO:0000256" key="1">
    <source>
        <dbReference type="ARBA" id="ARBA00004123"/>
    </source>
</evidence>
<dbReference type="SUPFAM" id="SSF52113">
    <property type="entry name" value="BRCT domain"/>
    <property type="match status" value="1"/>
</dbReference>
<evidence type="ECO:0000256" key="9">
    <source>
        <dbReference type="RuleBase" id="RU366066"/>
    </source>
</evidence>
<feature type="compositionally biased region" description="Acidic residues" evidence="10">
    <location>
        <begin position="864"/>
        <end position="877"/>
    </location>
</feature>
<dbReference type="InterPro" id="IPR036412">
    <property type="entry name" value="HAD-like_sf"/>
</dbReference>
<dbReference type="InterPro" id="IPR039189">
    <property type="entry name" value="Fcp1"/>
</dbReference>
<dbReference type="PANTHER" id="PTHR23081:SF36">
    <property type="entry name" value="RNA POLYMERASE II SUBUNIT A C-TERMINAL DOMAIN PHOSPHATASE"/>
    <property type="match status" value="1"/>
</dbReference>
<feature type="compositionally biased region" description="Polar residues" evidence="10">
    <location>
        <begin position="762"/>
        <end position="775"/>
    </location>
</feature>
<evidence type="ECO:0000256" key="2">
    <source>
        <dbReference type="ARBA" id="ARBA00013081"/>
    </source>
</evidence>
<evidence type="ECO:0000256" key="10">
    <source>
        <dbReference type="SAM" id="MobiDB-lite"/>
    </source>
</evidence>
<accession>A0A8S3ZMS3</accession>
<comment type="catalytic activity">
    <reaction evidence="7 9">
        <text>O-phospho-L-seryl-[protein] + H2O = L-seryl-[protein] + phosphate</text>
        <dbReference type="Rhea" id="RHEA:20629"/>
        <dbReference type="Rhea" id="RHEA-COMP:9863"/>
        <dbReference type="Rhea" id="RHEA-COMP:11604"/>
        <dbReference type="ChEBI" id="CHEBI:15377"/>
        <dbReference type="ChEBI" id="CHEBI:29999"/>
        <dbReference type="ChEBI" id="CHEBI:43474"/>
        <dbReference type="ChEBI" id="CHEBI:83421"/>
        <dbReference type="EC" id="3.1.3.16"/>
    </reaction>
</comment>
<dbReference type="NCBIfam" id="TIGR02250">
    <property type="entry name" value="FCP1_euk"/>
    <property type="match status" value="1"/>
</dbReference>
<dbReference type="EC" id="3.1.3.16" evidence="2 9"/>
<evidence type="ECO:0000313" key="13">
    <source>
        <dbReference type="EMBL" id="CAG5130924.1"/>
    </source>
</evidence>
<evidence type="ECO:0000259" key="12">
    <source>
        <dbReference type="PROSITE" id="PS50969"/>
    </source>
</evidence>
<dbReference type="Pfam" id="PF00533">
    <property type="entry name" value="BRCT"/>
    <property type="match status" value="1"/>
</dbReference>
<dbReference type="InterPro" id="IPR011947">
    <property type="entry name" value="FCP1_euk"/>
</dbReference>
<keyword evidence="4" id="KW-0904">Protein phosphatase</keyword>
<dbReference type="Gene3D" id="3.40.50.10190">
    <property type="entry name" value="BRCT domain"/>
    <property type="match status" value="1"/>
</dbReference>
<dbReference type="CDD" id="cd07521">
    <property type="entry name" value="HAD_FCP1-like"/>
    <property type="match status" value="1"/>
</dbReference>
<feature type="domain" description="FCP1 homology" evidence="12">
    <location>
        <begin position="122"/>
        <end position="287"/>
    </location>
</feature>
<dbReference type="AlphaFoldDB" id="A0A8S3ZMS3"/>
<evidence type="ECO:0000256" key="7">
    <source>
        <dbReference type="ARBA" id="ARBA00047761"/>
    </source>
</evidence>
<dbReference type="CDD" id="cd17729">
    <property type="entry name" value="BRCT_CTDP1"/>
    <property type="match status" value="1"/>
</dbReference>